<keyword evidence="3" id="KW-0813">Transport</keyword>
<evidence type="ECO:0000259" key="15">
    <source>
        <dbReference type="Pfam" id="PF20560"/>
    </source>
</evidence>
<keyword evidence="8" id="KW-0283">Flagellar rotation</keyword>
<keyword evidence="10 13" id="KW-1133">Transmembrane helix</keyword>
<feature type="domain" description="Motility protein A N-terminal" evidence="15">
    <location>
        <begin position="4"/>
        <end position="93"/>
    </location>
</feature>
<keyword evidence="7 13" id="KW-0812">Transmembrane</keyword>
<evidence type="ECO:0000256" key="11">
    <source>
        <dbReference type="ARBA" id="ARBA00023065"/>
    </source>
</evidence>
<keyword evidence="12 13" id="KW-0472">Membrane</keyword>
<proteinExistence type="inferred from homology"/>
<feature type="transmembrane region" description="Helical" evidence="13">
    <location>
        <begin position="197"/>
        <end position="220"/>
    </location>
</feature>
<evidence type="ECO:0000313" key="17">
    <source>
        <dbReference type="Proteomes" id="UP001271769"/>
    </source>
</evidence>
<dbReference type="InterPro" id="IPR002898">
    <property type="entry name" value="MotA_ExbB_proton_chnl"/>
</dbReference>
<reference evidence="16 17" key="1">
    <citation type="journal article" date="2013" name="Antonie Van Leeuwenhoek">
        <title>Dongia rigui sp. nov., isolated from freshwater of a large wetland in Korea.</title>
        <authorList>
            <person name="Baik K.S."/>
            <person name="Hwang Y.M."/>
            <person name="Choi J.S."/>
            <person name="Kwon J."/>
            <person name="Seong C.N."/>
        </authorList>
    </citation>
    <scope>NUCLEOTIDE SEQUENCE [LARGE SCALE GENOMIC DNA]</scope>
    <source>
        <strain evidence="16 17">04SU4-P</strain>
    </source>
</reference>
<feature type="transmembrane region" description="Helical" evidence="13">
    <location>
        <begin position="35"/>
        <end position="54"/>
    </location>
</feature>
<evidence type="ECO:0000256" key="3">
    <source>
        <dbReference type="ARBA" id="ARBA00022448"/>
    </source>
</evidence>
<dbReference type="InterPro" id="IPR046786">
    <property type="entry name" value="MotA_N"/>
</dbReference>
<dbReference type="RefSeq" id="WP_320501519.1">
    <property type="nucleotide sequence ID" value="NZ_JAXCLX010000002.1"/>
</dbReference>
<evidence type="ECO:0000313" key="16">
    <source>
        <dbReference type="EMBL" id="MDY0873051.1"/>
    </source>
</evidence>
<keyword evidence="9" id="KW-0375">Hydrogen ion transport</keyword>
<name>A0ABU5E0D4_9PROT</name>
<keyword evidence="6" id="KW-0997">Cell inner membrane</keyword>
<keyword evidence="17" id="KW-1185">Reference proteome</keyword>
<comment type="caution">
    <text evidence="16">The sequence shown here is derived from an EMBL/GenBank/DDBJ whole genome shotgun (WGS) entry which is preliminary data.</text>
</comment>
<dbReference type="Pfam" id="PF20560">
    <property type="entry name" value="MotA_N"/>
    <property type="match status" value="1"/>
</dbReference>
<dbReference type="InterPro" id="IPR047055">
    <property type="entry name" value="MotA-like"/>
</dbReference>
<feature type="domain" description="MotA/TolQ/ExbB proton channel" evidence="14">
    <location>
        <begin position="126"/>
        <end position="228"/>
    </location>
</feature>
<dbReference type="PANTHER" id="PTHR30433">
    <property type="entry name" value="CHEMOTAXIS PROTEIN MOTA"/>
    <property type="match status" value="1"/>
</dbReference>
<dbReference type="PROSITE" id="PS01307">
    <property type="entry name" value="MOTA"/>
    <property type="match status" value="1"/>
</dbReference>
<evidence type="ECO:0000256" key="2">
    <source>
        <dbReference type="ARBA" id="ARBA00008038"/>
    </source>
</evidence>
<keyword evidence="4" id="KW-1003">Cell membrane</keyword>
<evidence type="ECO:0000256" key="10">
    <source>
        <dbReference type="ARBA" id="ARBA00022989"/>
    </source>
</evidence>
<evidence type="ECO:0000256" key="5">
    <source>
        <dbReference type="ARBA" id="ARBA00022500"/>
    </source>
</evidence>
<evidence type="ECO:0000256" key="6">
    <source>
        <dbReference type="ARBA" id="ARBA00022519"/>
    </source>
</evidence>
<keyword evidence="11" id="KW-0406">Ion transport</keyword>
<gene>
    <name evidence="16" type="primary">motA</name>
    <name evidence="16" type="ORF">SMD31_14000</name>
</gene>
<evidence type="ECO:0000256" key="9">
    <source>
        <dbReference type="ARBA" id="ARBA00022781"/>
    </source>
</evidence>
<dbReference type="NCBIfam" id="TIGR03818">
    <property type="entry name" value="MotA1"/>
    <property type="match status" value="1"/>
</dbReference>
<sequence>MLVIVGIVVVFGCVFGAYAVHGGHLGVLWQPSEFVIILGAAVGALIISSTKTGLKAVGAGFKRALKGPHYKKPDYLELLSVLYQIFRLAKTKGMLALEQHVEKPDESPLFAQFPKFQHDHHAVEFLCDYLRMMTLGTENPNEVETLIDAELETHHAELHVGSHAIQNTADAMPALGIVAAVLGVIHTMGSITEPPEVLGHLIGAALVGTFFGILMSYGVFAPIASSVNATDTADAKYFQCIKAGLLAHMQGYPPAVSVEFARKVLWSTERPSFYEVEQAVSALPAP</sequence>
<evidence type="ECO:0000259" key="14">
    <source>
        <dbReference type="Pfam" id="PF01618"/>
    </source>
</evidence>
<evidence type="ECO:0000256" key="4">
    <source>
        <dbReference type="ARBA" id="ARBA00022475"/>
    </source>
</evidence>
<evidence type="ECO:0000256" key="1">
    <source>
        <dbReference type="ARBA" id="ARBA00004429"/>
    </source>
</evidence>
<evidence type="ECO:0000256" key="12">
    <source>
        <dbReference type="ARBA" id="ARBA00023136"/>
    </source>
</evidence>
<protein>
    <submittedName>
        <fullName evidence="16">Flagellar motor stator protein MotA</fullName>
    </submittedName>
</protein>
<keyword evidence="5" id="KW-0145">Chemotaxis</keyword>
<comment type="subcellular location">
    <subcellularLocation>
        <location evidence="1">Cell inner membrane</location>
        <topology evidence="1">Multi-pass membrane protein</topology>
    </subcellularLocation>
</comment>
<keyword evidence="16" id="KW-0966">Cell projection</keyword>
<organism evidence="16 17">
    <name type="scientific">Dongia rigui</name>
    <dbReference type="NCBI Taxonomy" id="940149"/>
    <lineage>
        <taxon>Bacteria</taxon>
        <taxon>Pseudomonadati</taxon>
        <taxon>Pseudomonadota</taxon>
        <taxon>Alphaproteobacteria</taxon>
        <taxon>Rhodospirillales</taxon>
        <taxon>Dongiaceae</taxon>
        <taxon>Dongia</taxon>
    </lineage>
</organism>
<feature type="transmembrane region" description="Helical" evidence="13">
    <location>
        <begin position="171"/>
        <end position="191"/>
    </location>
</feature>
<dbReference type="Proteomes" id="UP001271769">
    <property type="component" value="Unassembled WGS sequence"/>
</dbReference>
<evidence type="ECO:0000256" key="7">
    <source>
        <dbReference type="ARBA" id="ARBA00022692"/>
    </source>
</evidence>
<dbReference type="InterPro" id="IPR000540">
    <property type="entry name" value="Flag_MotA_CS"/>
</dbReference>
<dbReference type="EMBL" id="JAXCLX010000002">
    <property type="protein sequence ID" value="MDY0873051.1"/>
    <property type="molecule type" value="Genomic_DNA"/>
</dbReference>
<comment type="similarity">
    <text evidence="2">Belongs to the MotA family.</text>
</comment>
<dbReference type="PANTHER" id="PTHR30433:SF4">
    <property type="entry name" value="MOTILITY PROTEIN A"/>
    <property type="match status" value="1"/>
</dbReference>
<evidence type="ECO:0000256" key="8">
    <source>
        <dbReference type="ARBA" id="ARBA00022779"/>
    </source>
</evidence>
<dbReference type="Pfam" id="PF01618">
    <property type="entry name" value="MotA_ExbB"/>
    <property type="match status" value="1"/>
</dbReference>
<keyword evidence="16" id="KW-0282">Flagellum</keyword>
<accession>A0ABU5E0D4</accession>
<keyword evidence="16" id="KW-0969">Cilium</keyword>
<evidence type="ECO:0000256" key="13">
    <source>
        <dbReference type="SAM" id="Phobius"/>
    </source>
</evidence>
<dbReference type="InterPro" id="IPR022522">
    <property type="entry name" value="Flagellar_motor_stator_MotA"/>
</dbReference>